<sequence>MIPALQLHLDCADYSLPSPALGCSYLISCSSPAQCEIVCCLCHSFQALIHVSRGFSGYLILPVFDHRFLPSPSAVQKSPDLTLLKPACLCLWITGLPLPENLQCFTLDCLPLLYLVGGNILCPLFVAGTPKTSCVHFPFLLGWISVP</sequence>
<reference evidence="1 2" key="1">
    <citation type="submission" date="2021-06" db="EMBL/GenBank/DDBJ databases">
        <authorList>
            <person name="Palmer J.M."/>
        </authorList>
    </citation>
    <scope>NUCLEOTIDE SEQUENCE [LARGE SCALE GENOMIC DNA]</scope>
    <source>
        <strain evidence="1 2">CL_MEX2019</strain>
        <tissue evidence="1">Muscle</tissue>
    </source>
</reference>
<gene>
    <name evidence="1" type="ORF">CHARACLAT_010210</name>
</gene>
<comment type="caution">
    <text evidence="1">The sequence shown here is derived from an EMBL/GenBank/DDBJ whole genome shotgun (WGS) entry which is preliminary data.</text>
</comment>
<protein>
    <submittedName>
        <fullName evidence="1">Uncharacterized protein</fullName>
    </submittedName>
</protein>
<dbReference type="Proteomes" id="UP001352852">
    <property type="component" value="Unassembled WGS sequence"/>
</dbReference>
<keyword evidence="2" id="KW-1185">Reference proteome</keyword>
<organism evidence="1 2">
    <name type="scientific">Characodon lateralis</name>
    <dbReference type="NCBI Taxonomy" id="208331"/>
    <lineage>
        <taxon>Eukaryota</taxon>
        <taxon>Metazoa</taxon>
        <taxon>Chordata</taxon>
        <taxon>Craniata</taxon>
        <taxon>Vertebrata</taxon>
        <taxon>Euteleostomi</taxon>
        <taxon>Actinopterygii</taxon>
        <taxon>Neopterygii</taxon>
        <taxon>Teleostei</taxon>
        <taxon>Neoteleostei</taxon>
        <taxon>Acanthomorphata</taxon>
        <taxon>Ovalentaria</taxon>
        <taxon>Atherinomorphae</taxon>
        <taxon>Cyprinodontiformes</taxon>
        <taxon>Goodeidae</taxon>
        <taxon>Characodon</taxon>
    </lineage>
</organism>
<name>A0ABU7EJL8_9TELE</name>
<accession>A0ABU7EJL8</accession>
<evidence type="ECO:0000313" key="2">
    <source>
        <dbReference type="Proteomes" id="UP001352852"/>
    </source>
</evidence>
<dbReference type="EMBL" id="JAHUTJ010058027">
    <property type="protein sequence ID" value="MED6286844.1"/>
    <property type="molecule type" value="Genomic_DNA"/>
</dbReference>
<evidence type="ECO:0000313" key="1">
    <source>
        <dbReference type="EMBL" id="MED6286844.1"/>
    </source>
</evidence>
<proteinExistence type="predicted"/>